<name>A0AAV5UJ18_9BILA</name>
<keyword evidence="3" id="KW-1185">Reference proteome</keyword>
<evidence type="ECO:0000256" key="1">
    <source>
        <dbReference type="SAM" id="MobiDB-lite"/>
    </source>
</evidence>
<proteinExistence type="predicted"/>
<feature type="non-terminal residue" evidence="2">
    <location>
        <position position="95"/>
    </location>
</feature>
<accession>A0AAV5UJ18</accession>
<protein>
    <submittedName>
        <fullName evidence="2">Uncharacterized protein</fullName>
    </submittedName>
</protein>
<feature type="region of interest" description="Disordered" evidence="1">
    <location>
        <begin position="1"/>
        <end position="24"/>
    </location>
</feature>
<organism evidence="2 3">
    <name type="scientific">Pristionchus entomophagus</name>
    <dbReference type="NCBI Taxonomy" id="358040"/>
    <lineage>
        <taxon>Eukaryota</taxon>
        <taxon>Metazoa</taxon>
        <taxon>Ecdysozoa</taxon>
        <taxon>Nematoda</taxon>
        <taxon>Chromadorea</taxon>
        <taxon>Rhabditida</taxon>
        <taxon>Rhabditina</taxon>
        <taxon>Diplogasteromorpha</taxon>
        <taxon>Diplogasteroidea</taxon>
        <taxon>Neodiplogasteridae</taxon>
        <taxon>Pristionchus</taxon>
    </lineage>
</organism>
<dbReference type="EMBL" id="BTSX01000006">
    <property type="protein sequence ID" value="GMT06374.1"/>
    <property type="molecule type" value="Genomic_DNA"/>
</dbReference>
<reference evidence="2" key="1">
    <citation type="submission" date="2023-10" db="EMBL/GenBank/DDBJ databases">
        <title>Genome assembly of Pristionchus species.</title>
        <authorList>
            <person name="Yoshida K."/>
            <person name="Sommer R.J."/>
        </authorList>
    </citation>
    <scope>NUCLEOTIDE SEQUENCE</scope>
    <source>
        <strain evidence="2">RS0144</strain>
    </source>
</reference>
<gene>
    <name evidence="2" type="ORF">PENTCL1PPCAC_28548</name>
</gene>
<comment type="caution">
    <text evidence="2">The sequence shown here is derived from an EMBL/GenBank/DDBJ whole genome shotgun (WGS) entry which is preliminary data.</text>
</comment>
<dbReference type="Proteomes" id="UP001432027">
    <property type="component" value="Unassembled WGS sequence"/>
</dbReference>
<evidence type="ECO:0000313" key="2">
    <source>
        <dbReference type="EMBL" id="GMT06374.1"/>
    </source>
</evidence>
<feature type="region of interest" description="Disordered" evidence="1">
    <location>
        <begin position="47"/>
        <end position="76"/>
    </location>
</feature>
<evidence type="ECO:0000313" key="3">
    <source>
        <dbReference type="Proteomes" id="UP001432027"/>
    </source>
</evidence>
<dbReference type="AlphaFoldDB" id="A0AAV5UJ18"/>
<feature type="compositionally biased region" description="Low complexity" evidence="1">
    <location>
        <begin position="1"/>
        <end position="18"/>
    </location>
</feature>
<feature type="non-terminal residue" evidence="2">
    <location>
        <position position="1"/>
    </location>
</feature>
<sequence>STSTSSSCGTEGPSTTPPVWLSGRRSVVEGQCGDDEETERLAAKVKQSHENRLGYGGQKKRMKHNDRFWTPPLQLPRPRLQHLPRRVQGRARHRK</sequence>